<dbReference type="SUPFAM" id="SSF51161">
    <property type="entry name" value="Trimeric LpxA-like enzymes"/>
    <property type="match status" value="1"/>
</dbReference>
<name>A0A653XU97_SPHMU</name>
<dbReference type="AlphaFoldDB" id="A0A653XU97"/>
<dbReference type="GO" id="GO:0009001">
    <property type="term" value="F:serine O-acetyltransferase activity"/>
    <property type="evidence" value="ECO:0007669"/>
    <property type="project" value="UniProtKB-EC"/>
</dbReference>
<dbReference type="Proteomes" id="UP000432350">
    <property type="component" value="Unassembled WGS sequence"/>
</dbReference>
<reference evidence="2 3" key="1">
    <citation type="submission" date="2019-10" db="EMBL/GenBank/DDBJ databases">
        <authorList>
            <person name="Karimi E."/>
        </authorList>
    </citation>
    <scope>NUCLEOTIDE SEQUENCE [LARGE SCALE GENOMIC DNA]</scope>
    <source>
        <strain evidence="2">Sphingobacterium sp. 8BC</strain>
    </source>
</reference>
<sequence length="167" mass="18602">MTFKEILLESRQNYTKKSKIVVLIFRFSTYYTSSNIFKKLIGAVFICLNTIINEFFFSVEIPHTTKIGKGLKIWHPHGIVINKGCIIGNNFEIRHNCTCGANKLAIPNKFLIGDNVSMGVNSCILGDDIRIGDNVLVGAGVILMSSVLSNHYVIGNKPIIKVLKDRS</sequence>
<dbReference type="GO" id="GO:0005737">
    <property type="term" value="C:cytoplasm"/>
    <property type="evidence" value="ECO:0007669"/>
    <property type="project" value="InterPro"/>
</dbReference>
<dbReference type="Gene3D" id="2.160.10.10">
    <property type="entry name" value="Hexapeptide repeat proteins"/>
    <property type="match status" value="1"/>
</dbReference>
<dbReference type="PIRSF" id="PIRSF000441">
    <property type="entry name" value="CysE"/>
    <property type="match status" value="1"/>
</dbReference>
<evidence type="ECO:0000256" key="1">
    <source>
        <dbReference type="PIRNR" id="PIRNR000441"/>
    </source>
</evidence>
<gene>
    <name evidence="2" type="ORF">SPHINGO8BC_10130</name>
</gene>
<dbReference type="InterPro" id="IPR011004">
    <property type="entry name" value="Trimer_LpxA-like_sf"/>
</dbReference>
<keyword evidence="1" id="KW-0012">Acyltransferase</keyword>
<keyword evidence="1 2" id="KW-0808">Transferase</keyword>
<accession>A0A653XU97</accession>
<proteinExistence type="inferred from homology"/>
<dbReference type="EMBL" id="CABWMV010000001">
    <property type="protein sequence ID" value="VXC33366.1"/>
    <property type="molecule type" value="Genomic_DNA"/>
</dbReference>
<dbReference type="InterPro" id="IPR005881">
    <property type="entry name" value="Ser_O-AcTrfase"/>
</dbReference>
<evidence type="ECO:0000313" key="2">
    <source>
        <dbReference type="EMBL" id="VXC33366.1"/>
    </source>
</evidence>
<evidence type="ECO:0000313" key="3">
    <source>
        <dbReference type="Proteomes" id="UP000432350"/>
    </source>
</evidence>
<dbReference type="RefSeq" id="WP_159332647.1">
    <property type="nucleotide sequence ID" value="NZ_DAMBAN010000005.1"/>
</dbReference>
<comment type="similarity">
    <text evidence="1">Belongs to the transferase hexapeptide repeat family.</text>
</comment>
<dbReference type="GO" id="GO:0006535">
    <property type="term" value="P:cysteine biosynthetic process from serine"/>
    <property type="evidence" value="ECO:0007669"/>
    <property type="project" value="InterPro"/>
</dbReference>
<protein>
    <recommendedName>
        <fullName evidence="1">Serine acetyltransferase</fullName>
        <ecNumber evidence="1">2.3.1.30</ecNumber>
    </recommendedName>
</protein>
<dbReference type="EC" id="2.3.1.30" evidence="1"/>
<comment type="catalytic activity">
    <reaction evidence="1">
        <text>L-serine + acetyl-CoA = O-acetyl-L-serine + CoA</text>
        <dbReference type="Rhea" id="RHEA:24560"/>
        <dbReference type="ChEBI" id="CHEBI:33384"/>
        <dbReference type="ChEBI" id="CHEBI:57287"/>
        <dbReference type="ChEBI" id="CHEBI:57288"/>
        <dbReference type="ChEBI" id="CHEBI:58340"/>
        <dbReference type="EC" id="2.3.1.30"/>
    </reaction>
</comment>
<organism evidence="2 3">
    <name type="scientific">Sphingobacterium multivorum</name>
    <dbReference type="NCBI Taxonomy" id="28454"/>
    <lineage>
        <taxon>Bacteria</taxon>
        <taxon>Pseudomonadati</taxon>
        <taxon>Bacteroidota</taxon>
        <taxon>Sphingobacteriia</taxon>
        <taxon>Sphingobacteriales</taxon>
        <taxon>Sphingobacteriaceae</taxon>
        <taxon>Sphingobacterium</taxon>
    </lineage>
</organism>
<dbReference type="PANTHER" id="PTHR42811">
    <property type="entry name" value="SERINE ACETYLTRANSFERASE"/>
    <property type="match status" value="1"/>
</dbReference>